<feature type="region of interest" description="Disordered" evidence="2">
    <location>
        <begin position="1"/>
        <end position="29"/>
    </location>
</feature>
<keyword evidence="5" id="KW-1185">Reference proteome</keyword>
<name>A0A0C2BNL5_9BILA</name>
<evidence type="ECO:0000256" key="1">
    <source>
        <dbReference type="PROSITE-ProRule" id="PRU00047"/>
    </source>
</evidence>
<evidence type="ECO:0000256" key="2">
    <source>
        <dbReference type="SAM" id="MobiDB-lite"/>
    </source>
</evidence>
<feature type="region of interest" description="Disordered" evidence="2">
    <location>
        <begin position="59"/>
        <end position="81"/>
    </location>
</feature>
<dbReference type="EMBL" id="KN772644">
    <property type="protein sequence ID" value="KIH45408.1"/>
    <property type="molecule type" value="Genomic_DNA"/>
</dbReference>
<proteinExistence type="predicted"/>
<evidence type="ECO:0000313" key="5">
    <source>
        <dbReference type="Proteomes" id="UP000054047"/>
    </source>
</evidence>
<evidence type="ECO:0000259" key="3">
    <source>
        <dbReference type="PROSITE" id="PS50158"/>
    </source>
</evidence>
<protein>
    <submittedName>
        <fullName evidence="4">Zinc knuckle</fullName>
    </submittedName>
</protein>
<dbReference type="OrthoDB" id="3863715at2759"/>
<accession>A0A0C2BNL5</accession>
<dbReference type="SUPFAM" id="SSF57756">
    <property type="entry name" value="Retrovirus zinc finger-like domains"/>
    <property type="match status" value="1"/>
</dbReference>
<reference evidence="4 5" key="1">
    <citation type="submission" date="2013-12" db="EMBL/GenBank/DDBJ databases">
        <title>Draft genome of the parsitic nematode Ancylostoma duodenale.</title>
        <authorList>
            <person name="Mitreva M."/>
        </authorList>
    </citation>
    <scope>NUCLEOTIDE SEQUENCE [LARGE SCALE GENOMIC DNA]</scope>
    <source>
        <strain evidence="4 5">Zhejiang</strain>
    </source>
</reference>
<keyword evidence="1" id="KW-0863">Zinc-finger</keyword>
<dbReference type="GO" id="GO:0005737">
    <property type="term" value="C:cytoplasm"/>
    <property type="evidence" value="ECO:0007669"/>
    <property type="project" value="UniProtKB-ARBA"/>
</dbReference>
<dbReference type="SMART" id="SM00343">
    <property type="entry name" value="ZnF_C2HC"/>
    <property type="match status" value="1"/>
</dbReference>
<dbReference type="Pfam" id="PF00098">
    <property type="entry name" value="zf-CCHC"/>
    <property type="match status" value="1"/>
</dbReference>
<keyword evidence="1" id="KW-0479">Metal-binding</keyword>
<dbReference type="GO" id="GO:0008270">
    <property type="term" value="F:zinc ion binding"/>
    <property type="evidence" value="ECO:0007669"/>
    <property type="project" value="UniProtKB-KW"/>
</dbReference>
<sequence length="100" mass="11281">MQASNPILAAFLREKKKKEEKKPTQSRTVTKTVKQPFRFGGASWAPAFLPQQPFYGFQSRQIAPRQNQAPPPSQGPPRDMCYACGRSGHYARECRGEAKQ</sequence>
<gene>
    <name evidence="4" type="ORF">ANCDUO_24552</name>
</gene>
<evidence type="ECO:0000313" key="4">
    <source>
        <dbReference type="EMBL" id="KIH45408.1"/>
    </source>
</evidence>
<organism evidence="4 5">
    <name type="scientific">Ancylostoma duodenale</name>
    <dbReference type="NCBI Taxonomy" id="51022"/>
    <lineage>
        <taxon>Eukaryota</taxon>
        <taxon>Metazoa</taxon>
        <taxon>Ecdysozoa</taxon>
        <taxon>Nematoda</taxon>
        <taxon>Chromadorea</taxon>
        <taxon>Rhabditida</taxon>
        <taxon>Rhabditina</taxon>
        <taxon>Rhabditomorpha</taxon>
        <taxon>Strongyloidea</taxon>
        <taxon>Ancylostomatidae</taxon>
        <taxon>Ancylostomatinae</taxon>
        <taxon>Ancylostoma</taxon>
    </lineage>
</organism>
<dbReference type="Proteomes" id="UP000054047">
    <property type="component" value="Unassembled WGS sequence"/>
</dbReference>
<dbReference type="Gene3D" id="4.10.60.10">
    <property type="entry name" value="Zinc finger, CCHC-type"/>
    <property type="match status" value="1"/>
</dbReference>
<dbReference type="GO" id="GO:0019899">
    <property type="term" value="F:enzyme binding"/>
    <property type="evidence" value="ECO:0007669"/>
    <property type="project" value="UniProtKB-ARBA"/>
</dbReference>
<dbReference type="InterPro" id="IPR036875">
    <property type="entry name" value="Znf_CCHC_sf"/>
</dbReference>
<feature type="domain" description="CCHC-type" evidence="3">
    <location>
        <begin position="81"/>
        <end position="95"/>
    </location>
</feature>
<dbReference type="InterPro" id="IPR001878">
    <property type="entry name" value="Znf_CCHC"/>
</dbReference>
<feature type="compositionally biased region" description="Polar residues" evidence="2">
    <location>
        <begin position="59"/>
        <end position="68"/>
    </location>
</feature>
<keyword evidence="1" id="KW-0862">Zinc</keyword>
<dbReference type="GO" id="GO:0003676">
    <property type="term" value="F:nucleic acid binding"/>
    <property type="evidence" value="ECO:0007669"/>
    <property type="project" value="InterPro"/>
</dbReference>
<dbReference type="PROSITE" id="PS50158">
    <property type="entry name" value="ZF_CCHC"/>
    <property type="match status" value="1"/>
</dbReference>
<dbReference type="AlphaFoldDB" id="A0A0C2BNL5"/>